<evidence type="ECO:0000313" key="1">
    <source>
        <dbReference type="EMBL" id="TFH98465.1"/>
    </source>
</evidence>
<dbReference type="RefSeq" id="WP_135103345.1">
    <property type="nucleotide sequence ID" value="NZ_SPKT01000017.1"/>
</dbReference>
<proteinExistence type="predicted"/>
<reference evidence="1 2" key="1">
    <citation type="submission" date="2019-03" db="EMBL/GenBank/DDBJ databases">
        <title>Reclassification of Micrococcus aloeverae and Micrococcus yunnanensis as later heterotypic synonyms of Micrococcus luteus.</title>
        <authorList>
            <person name="Huang C.-H."/>
        </authorList>
    </citation>
    <scope>NUCLEOTIDE SEQUENCE [LARGE SCALE GENOMIC DNA]</scope>
    <source>
        <strain evidence="1 2">BCRC 12151</strain>
    </source>
</reference>
<organism evidence="1 2">
    <name type="scientific">Micrococcus lylae</name>
    <dbReference type="NCBI Taxonomy" id="1273"/>
    <lineage>
        <taxon>Bacteria</taxon>
        <taxon>Bacillati</taxon>
        <taxon>Actinomycetota</taxon>
        <taxon>Actinomycetes</taxon>
        <taxon>Micrococcales</taxon>
        <taxon>Micrococcaceae</taxon>
        <taxon>Micrococcus</taxon>
    </lineage>
</organism>
<sequence length="337" mass="35977">MTENLKPITLAGSIETLLSHMALLGVAHMVEEAYGAGTVRLRWTDSADARPQLAAPSLDSEVLGVVVRDHARHHVEDATGWMHRKAPEYGALFSARTKVPSTEAGWEELLGIRQGSLRPLRGLDSAMILGIGERAWWHRNDQRLRPDHGASAWEMRTRNKGMEFVTHALLPAGRAVAAREAAAVTSGLLGETLVDEPGKGKSDSRTATGLAPLGPVDAARAWAGLWGLASLPVWADAHDVSTSTASIRPMAGHPGRLLMPVPTSWVTLSRFTAALRSRHLVEMVHASSQTEALVGALGVEVSPLASWGFGHILAFPVLRTGSTSAPERRALSGKAVA</sequence>
<protein>
    <recommendedName>
        <fullName evidence="3">CRISPR-associated protein Csb3</fullName>
    </recommendedName>
</protein>
<dbReference type="EMBL" id="SPKT01000017">
    <property type="protein sequence ID" value="TFH98465.1"/>
    <property type="molecule type" value="Genomic_DNA"/>
</dbReference>
<evidence type="ECO:0008006" key="3">
    <source>
        <dbReference type="Google" id="ProtNLM"/>
    </source>
</evidence>
<evidence type="ECO:0000313" key="2">
    <source>
        <dbReference type="Proteomes" id="UP000297477"/>
    </source>
</evidence>
<dbReference type="Proteomes" id="UP000297477">
    <property type="component" value="Unassembled WGS sequence"/>
</dbReference>
<name>A0ABY2K2C9_9MICC</name>
<keyword evidence="2" id="KW-1185">Reference proteome</keyword>
<comment type="caution">
    <text evidence="1">The sequence shown here is derived from an EMBL/GenBank/DDBJ whole genome shotgun (WGS) entry which is preliminary data.</text>
</comment>
<accession>A0ABY2K2C9</accession>
<gene>
    <name evidence="1" type="ORF">E4A49_08750</name>
</gene>